<feature type="coiled-coil region" evidence="1">
    <location>
        <begin position="82"/>
        <end position="152"/>
    </location>
</feature>
<keyword evidence="1" id="KW-0175">Coiled coil</keyword>
<dbReference type="Proteomes" id="UP000007032">
    <property type="component" value="Chromosome"/>
</dbReference>
<dbReference type="HOGENOM" id="CLU_723140_0_0_7"/>
<evidence type="ECO:0000256" key="1">
    <source>
        <dbReference type="SAM" id="Coils"/>
    </source>
</evidence>
<proteinExistence type="predicted"/>
<accession>C5ZYU9</accession>
<protein>
    <submittedName>
        <fullName evidence="2">Uncharacterized protein</fullName>
    </submittedName>
</protein>
<organism evidence="2 3">
    <name type="scientific">Helicobacter canadensis MIT 98-5491</name>
    <dbReference type="NCBI Taxonomy" id="537970"/>
    <lineage>
        <taxon>Bacteria</taxon>
        <taxon>Pseudomonadati</taxon>
        <taxon>Campylobacterota</taxon>
        <taxon>Epsilonproteobacteria</taxon>
        <taxon>Campylobacterales</taxon>
        <taxon>Helicobacteraceae</taxon>
        <taxon>Helicobacter</taxon>
    </lineage>
</organism>
<dbReference type="EMBL" id="CM000776">
    <property type="protein sequence ID" value="EES89207.1"/>
    <property type="molecule type" value="Genomic_DNA"/>
</dbReference>
<dbReference type="STRING" id="537970.HCAN_0490"/>
<name>C5ZYU9_9HELI</name>
<dbReference type="AlphaFoldDB" id="C5ZYU9"/>
<dbReference type="InterPro" id="IPR053855">
    <property type="entry name" value="DUF6931"/>
</dbReference>
<feature type="coiled-coil region" evidence="1">
    <location>
        <begin position="202"/>
        <end position="229"/>
    </location>
</feature>
<dbReference type="RefSeq" id="WP_006655183.1">
    <property type="nucleotide sequence ID" value="NZ_CM000776.2"/>
</dbReference>
<sequence>MSDKLEWMEKHIILFKQESLRKLIEQEGYEVSEELEHLIQNDNALDFFNALIENKLYKNACDFLAYNLHKRAAIWWAYCCELELLEEIKIKQEKEVEKNKKQEKKQEKEMPEWLQDALKKAGESQEEAQKKFQELLEQMDKIKIKQAELEKTIDPKLFARFKQKTENIYKEIEKETGIYLPKFREEILQKAQNYTPVDHYENSDLKKEMDNLNQKLNTMKEEIKENTELYFPKKDINKQKEKTTNALNAIYAWIISPDEENSKRAFKASVGLEDKAEGLLALSAFWAFGDLNLGGDIIVKAPNAMVSNGIKSVLIKLAFMEGETKPKQRYEKFFEIGMEIAYGKNNWEESLSKNHAPHEYKFNLNSGKFETKNKRFNGEVDG</sequence>
<evidence type="ECO:0000313" key="2">
    <source>
        <dbReference type="EMBL" id="EES89207.1"/>
    </source>
</evidence>
<keyword evidence="3" id="KW-1185">Reference proteome</keyword>
<reference evidence="2 3" key="1">
    <citation type="journal article" date="2009" name="J. Bacteriol.">
        <title>Genome sequence of the emerging pathogen Helicobacter canadensis.</title>
        <authorList>
            <person name="Loman N.J."/>
            <person name="Snyder L.A."/>
            <person name="Linton J.D."/>
            <person name="Langdon R."/>
            <person name="Lawson A.J."/>
            <person name="Weinstock G.M."/>
            <person name="Wren B.W."/>
            <person name="Pallen M.J."/>
        </authorList>
    </citation>
    <scope>NUCLEOTIDE SEQUENCE [LARGE SCALE GENOMIC DNA]</scope>
    <source>
        <strain evidence="2 3">MIT 98-5491</strain>
    </source>
</reference>
<dbReference type="Pfam" id="PF22011">
    <property type="entry name" value="DUF6931"/>
    <property type="match status" value="2"/>
</dbReference>
<gene>
    <name evidence="2" type="ORF">HCAN_0490</name>
</gene>
<evidence type="ECO:0000313" key="3">
    <source>
        <dbReference type="Proteomes" id="UP000007032"/>
    </source>
</evidence>
<dbReference type="OrthoDB" id="7053441at2"/>